<dbReference type="Proteomes" id="UP000287352">
    <property type="component" value="Unassembled WGS sequence"/>
</dbReference>
<organism evidence="1 2">
    <name type="scientific">Tengunoibacter tsumagoiensis</name>
    <dbReference type="NCBI Taxonomy" id="2014871"/>
    <lineage>
        <taxon>Bacteria</taxon>
        <taxon>Bacillati</taxon>
        <taxon>Chloroflexota</taxon>
        <taxon>Ktedonobacteria</taxon>
        <taxon>Ktedonobacterales</taxon>
        <taxon>Dictyobacteraceae</taxon>
        <taxon>Tengunoibacter</taxon>
    </lineage>
</organism>
<dbReference type="OrthoDB" id="144879at2"/>
<name>A0A402AAG2_9CHLR</name>
<dbReference type="InterPro" id="IPR016024">
    <property type="entry name" value="ARM-type_fold"/>
</dbReference>
<protein>
    <recommendedName>
        <fullName evidence="3">HEAT repeat domain-containing protein</fullName>
    </recommendedName>
</protein>
<evidence type="ECO:0000313" key="2">
    <source>
        <dbReference type="Proteomes" id="UP000287352"/>
    </source>
</evidence>
<comment type="caution">
    <text evidence="1">The sequence shown here is derived from an EMBL/GenBank/DDBJ whole genome shotgun (WGS) entry which is preliminary data.</text>
</comment>
<dbReference type="InterPro" id="IPR011989">
    <property type="entry name" value="ARM-like"/>
</dbReference>
<evidence type="ECO:0000313" key="1">
    <source>
        <dbReference type="EMBL" id="GCE16026.1"/>
    </source>
</evidence>
<dbReference type="EMBL" id="BIFR01000002">
    <property type="protein sequence ID" value="GCE16026.1"/>
    <property type="molecule type" value="Genomic_DNA"/>
</dbReference>
<gene>
    <name evidence="1" type="ORF">KTT_58850</name>
</gene>
<dbReference type="SUPFAM" id="SSF48371">
    <property type="entry name" value="ARM repeat"/>
    <property type="match status" value="1"/>
</dbReference>
<reference evidence="2" key="1">
    <citation type="submission" date="2018-12" db="EMBL/GenBank/DDBJ databases">
        <title>Tengunoibacter tsumagoiensis gen. nov., sp. nov., Dictyobacter kobayashii sp. nov., D. alpinus sp. nov., and D. joshuensis sp. nov. and description of Dictyobacteraceae fam. nov. within the order Ktedonobacterales isolated from Tengu-no-mugimeshi.</title>
        <authorList>
            <person name="Wang C.M."/>
            <person name="Zheng Y."/>
            <person name="Sakai Y."/>
            <person name="Toyoda A."/>
            <person name="Minakuchi Y."/>
            <person name="Abe K."/>
            <person name="Yokota A."/>
            <person name="Yabe S."/>
        </authorList>
    </citation>
    <scope>NUCLEOTIDE SEQUENCE [LARGE SCALE GENOMIC DNA]</scope>
    <source>
        <strain evidence="2">Uno3</strain>
    </source>
</reference>
<dbReference type="PANTHER" id="PTHR12697">
    <property type="entry name" value="PBS LYASE HEAT-LIKE PROTEIN"/>
    <property type="match status" value="1"/>
</dbReference>
<proteinExistence type="predicted"/>
<dbReference type="Gene3D" id="1.25.10.10">
    <property type="entry name" value="Leucine-rich Repeat Variant"/>
    <property type="match status" value="1"/>
</dbReference>
<dbReference type="Pfam" id="PF13646">
    <property type="entry name" value="HEAT_2"/>
    <property type="match status" value="1"/>
</dbReference>
<sequence length="453" mass="50747">MHNKENEQHKNVPGENHEGAIEVPSTLLPNVLHHLGLTSEQQTASQNSSVESLLATLQDSSWEKRAAAVRALGTCNVAIPMNAFLSVLHDEDATVRATAVHTIGTMERRAPLHWLVEALHDSDWHVREVAVLALGKQKERIPNELIMIALHDADEMVRQTARSVLHDQTKRIHEQNWEKISMQKEQYDTSLRKNRQTVKEKEKEAQPEYNGAIFEYSSHFAASRSVKEQAQVYTTHEYTPVQHRQSQPETESYLYSAFPLRGEKITSHRLRRKSHKGWWAALIVTAIFCLELGRLSTLVVPSFQSGIFASPTSMHVSAMPTPGPPVVTGPPVVLITNPFPFAPDAYASIMQSELSKDLDLTPTQIQVNVRATRGDIDAVAAKQNLPDSQLHDIELNMLQATLTAAVNNKDINQQDADQLMQNFHDDSILRDMATLTLLYPESSIHSMVPPSSR</sequence>
<dbReference type="PANTHER" id="PTHR12697:SF5">
    <property type="entry name" value="DEOXYHYPUSINE HYDROXYLASE"/>
    <property type="match status" value="1"/>
</dbReference>
<dbReference type="RefSeq" id="WP_126583416.1">
    <property type="nucleotide sequence ID" value="NZ_BIFR01000002.1"/>
</dbReference>
<keyword evidence="2" id="KW-1185">Reference proteome</keyword>
<dbReference type="AlphaFoldDB" id="A0A402AAG2"/>
<evidence type="ECO:0008006" key="3">
    <source>
        <dbReference type="Google" id="ProtNLM"/>
    </source>
</evidence>
<accession>A0A402AAG2</accession>
<dbReference type="GO" id="GO:0016491">
    <property type="term" value="F:oxidoreductase activity"/>
    <property type="evidence" value="ECO:0007669"/>
    <property type="project" value="TreeGrafter"/>
</dbReference>